<dbReference type="RefSeq" id="WP_150443022.1">
    <property type="nucleotide sequence ID" value="NZ_VYKL01000075.1"/>
</dbReference>
<feature type="transmembrane region" description="Helical" evidence="1">
    <location>
        <begin position="301"/>
        <end position="326"/>
    </location>
</feature>
<dbReference type="Pfam" id="PF07907">
    <property type="entry name" value="YibE_F"/>
    <property type="match status" value="1"/>
</dbReference>
<dbReference type="Proteomes" id="UP000326671">
    <property type="component" value="Unassembled WGS sequence"/>
</dbReference>
<feature type="transmembrane region" description="Helical" evidence="1">
    <location>
        <begin position="132"/>
        <end position="148"/>
    </location>
</feature>
<feature type="transmembrane region" description="Helical" evidence="1">
    <location>
        <begin position="153"/>
        <end position="174"/>
    </location>
</feature>
<dbReference type="EMBL" id="VYKL01000075">
    <property type="protein sequence ID" value="KAA9011352.1"/>
    <property type="molecule type" value="Genomic_DNA"/>
</dbReference>
<comment type="caution">
    <text evidence="2">The sequence shown here is derived from an EMBL/GenBank/DDBJ whole genome shotgun (WGS) entry which is preliminary data.</text>
</comment>
<accession>A0A5J5GVC9</accession>
<feature type="transmembrane region" description="Helical" evidence="1">
    <location>
        <begin position="16"/>
        <end position="35"/>
    </location>
</feature>
<evidence type="ECO:0000313" key="3">
    <source>
        <dbReference type="Proteomes" id="UP000326671"/>
    </source>
</evidence>
<dbReference type="AlphaFoldDB" id="A0A5J5GVC9"/>
<dbReference type="OrthoDB" id="5753718at2"/>
<evidence type="ECO:0000313" key="2">
    <source>
        <dbReference type="EMBL" id="KAA9011352.1"/>
    </source>
</evidence>
<reference evidence="2 3" key="1">
    <citation type="submission" date="2019-09" db="EMBL/GenBank/DDBJ databases">
        <title>Whole genome sequences of isolates from the Mars Exploration Rovers.</title>
        <authorList>
            <person name="Seuylemezian A."/>
            <person name="Vaishampayan P."/>
        </authorList>
    </citation>
    <scope>NUCLEOTIDE SEQUENCE [LARGE SCALE GENOMIC DNA]</scope>
    <source>
        <strain evidence="2 3">MER_TA_151</strain>
    </source>
</reference>
<feature type="transmembrane region" description="Helical" evidence="1">
    <location>
        <begin position="249"/>
        <end position="280"/>
    </location>
</feature>
<dbReference type="InterPro" id="IPR012507">
    <property type="entry name" value="YibE_F"/>
</dbReference>
<proteinExistence type="predicted"/>
<organism evidence="2 3">
    <name type="scientific">Niallia endozanthoxylica</name>
    <dbReference type="NCBI Taxonomy" id="2036016"/>
    <lineage>
        <taxon>Bacteria</taxon>
        <taxon>Bacillati</taxon>
        <taxon>Bacillota</taxon>
        <taxon>Bacilli</taxon>
        <taxon>Bacillales</taxon>
        <taxon>Bacillaceae</taxon>
        <taxon>Niallia</taxon>
    </lineage>
</organism>
<evidence type="ECO:0000256" key="1">
    <source>
        <dbReference type="SAM" id="Phobius"/>
    </source>
</evidence>
<feature type="transmembrane region" description="Helical" evidence="1">
    <location>
        <begin position="207"/>
        <end position="229"/>
    </location>
</feature>
<dbReference type="PANTHER" id="PTHR41771">
    <property type="entry name" value="MEMBRANE PROTEIN-RELATED"/>
    <property type="match status" value="1"/>
</dbReference>
<sequence length="376" mass="41904">MKVIRNQLTNLTRKQIVLYTLLILFFISSIIFVNYNYSFYKTPIAKIIETDLQETTETVDHFQNKDQVITQHLTAQLKNRKEKGRLIHLTNEYSASGAYDHAFQAGDEVFVTIDSNSKELTGTIKEVKRDKYLLMMIWVFVFTLLMVGQKQGLFAIISLAVNAVLLSFALDVYIQTSGTSLLLICSISAVLFTVISLFLVSGFNEKTYAAIIATLLGTFLSLLITYLVMEVTSEKGLKYEEIQFITRPYQMVFMAGLFIGSLGAVMDVAITMSSSIFGVYEENPRISAKALRKSGLDIGKDIMGTMTNILFFAYISGSIPILILYLKNANPLGFTLSINLSLELARALAGGIGIVLTIPIGLYTAIFFVNRKRARG</sequence>
<gene>
    <name evidence="2" type="ORF">F4V44_26745</name>
</gene>
<feature type="transmembrane region" description="Helical" evidence="1">
    <location>
        <begin position="180"/>
        <end position="200"/>
    </location>
</feature>
<dbReference type="PANTHER" id="PTHR41771:SF1">
    <property type="entry name" value="MEMBRANE PROTEIN"/>
    <property type="match status" value="1"/>
</dbReference>
<name>A0A5J5GVC9_9BACI</name>
<keyword evidence="1" id="KW-0812">Transmembrane</keyword>
<keyword evidence="1" id="KW-0472">Membrane</keyword>
<feature type="transmembrane region" description="Helical" evidence="1">
    <location>
        <begin position="346"/>
        <end position="369"/>
    </location>
</feature>
<protein>
    <submittedName>
        <fullName evidence="2">YibE/F family protein</fullName>
    </submittedName>
</protein>
<keyword evidence="3" id="KW-1185">Reference proteome</keyword>
<keyword evidence="1" id="KW-1133">Transmembrane helix</keyword>